<keyword evidence="4" id="KW-1185">Reference proteome</keyword>
<dbReference type="AlphaFoldDB" id="A0AAD9UNA0"/>
<evidence type="ECO:0000256" key="2">
    <source>
        <dbReference type="PROSITE-ProRule" id="PRU00252"/>
    </source>
</evidence>
<evidence type="ECO:0000313" key="3">
    <source>
        <dbReference type="EMBL" id="KAK2195610.1"/>
    </source>
</evidence>
<comment type="caution">
    <text evidence="3">The sequence shown here is derived from an EMBL/GenBank/DDBJ whole genome shotgun (WGS) entry which is preliminary data.</text>
</comment>
<dbReference type="Pfam" id="PF00436">
    <property type="entry name" value="SSB"/>
    <property type="match status" value="1"/>
</dbReference>
<reference evidence="3" key="1">
    <citation type="journal article" date="2023" name="Nat. Microbiol.">
        <title>Babesia duncani multi-omics identifies virulence factors and drug targets.</title>
        <authorList>
            <person name="Singh P."/>
            <person name="Lonardi S."/>
            <person name="Liang Q."/>
            <person name="Vydyam P."/>
            <person name="Khabirova E."/>
            <person name="Fang T."/>
            <person name="Gihaz S."/>
            <person name="Thekkiniath J."/>
            <person name="Munshi M."/>
            <person name="Abel S."/>
            <person name="Ciampossin L."/>
            <person name="Batugedara G."/>
            <person name="Gupta M."/>
            <person name="Lu X.M."/>
            <person name="Lenz T."/>
            <person name="Chakravarty S."/>
            <person name="Cornillot E."/>
            <person name="Hu Y."/>
            <person name="Ma W."/>
            <person name="Gonzalez L.M."/>
            <person name="Sanchez S."/>
            <person name="Estrada K."/>
            <person name="Sanchez-Flores A."/>
            <person name="Montero E."/>
            <person name="Harb O.S."/>
            <person name="Le Roch K.G."/>
            <person name="Mamoun C.B."/>
        </authorList>
    </citation>
    <scope>NUCLEOTIDE SEQUENCE</scope>
    <source>
        <strain evidence="3">WA1</strain>
    </source>
</reference>
<dbReference type="InterPro" id="IPR012340">
    <property type="entry name" value="NA-bd_OB-fold"/>
</dbReference>
<name>A0AAD9UNA0_9APIC</name>
<proteinExistence type="predicted"/>
<dbReference type="GO" id="GO:0003697">
    <property type="term" value="F:single-stranded DNA binding"/>
    <property type="evidence" value="ECO:0007669"/>
    <property type="project" value="InterPro"/>
</dbReference>
<evidence type="ECO:0000256" key="1">
    <source>
        <dbReference type="ARBA" id="ARBA00023125"/>
    </source>
</evidence>
<dbReference type="SUPFAM" id="SSF50249">
    <property type="entry name" value="Nucleic acid-binding proteins"/>
    <property type="match status" value="1"/>
</dbReference>
<dbReference type="InterPro" id="IPR000424">
    <property type="entry name" value="Primosome_PriB/ssb"/>
</dbReference>
<accession>A0AAD9UNA0</accession>
<sequence length="188" mass="21040">MNFQELGFVTVPKFGQTFNRNRLYSSDDLLEDSGIPDGDLPNYFEMGADENSDLPKERMDLSVNIVTICGRIGFISTPYTLDNGVQCLRLAVATSERLRSGAVRTEWHKVKLYGGRNVDYIASNARVGDRVMCVGSLKYRMLPQNSENESRYATKIAEISVSTGSGRQTLIIMPRNTFGNIHNSNEMI</sequence>
<dbReference type="KEGG" id="bdw:94337585"/>
<dbReference type="EMBL" id="JALLKP010000004">
    <property type="protein sequence ID" value="KAK2195610.1"/>
    <property type="molecule type" value="Genomic_DNA"/>
</dbReference>
<evidence type="ECO:0000313" key="4">
    <source>
        <dbReference type="Proteomes" id="UP001214638"/>
    </source>
</evidence>
<protein>
    <submittedName>
        <fullName evidence="3">Bifunctional Primosome PriB-single-strand DNA-binding/Nucleic acid-binding</fullName>
    </submittedName>
</protein>
<dbReference type="PROSITE" id="PS50935">
    <property type="entry name" value="SSB"/>
    <property type="match status" value="1"/>
</dbReference>
<dbReference type="Gene3D" id="2.40.50.140">
    <property type="entry name" value="Nucleic acid-binding proteins"/>
    <property type="match status" value="1"/>
</dbReference>
<dbReference type="Proteomes" id="UP001214638">
    <property type="component" value="Unassembled WGS sequence"/>
</dbReference>
<dbReference type="RefSeq" id="XP_067802453.1">
    <property type="nucleotide sequence ID" value="XM_067948302.1"/>
</dbReference>
<gene>
    <name evidence="3" type="ORF">BdWA1_003288</name>
</gene>
<dbReference type="GeneID" id="94337585"/>
<keyword evidence="1 2" id="KW-0238">DNA-binding</keyword>
<organism evidence="3 4">
    <name type="scientific">Babesia duncani</name>
    <dbReference type="NCBI Taxonomy" id="323732"/>
    <lineage>
        <taxon>Eukaryota</taxon>
        <taxon>Sar</taxon>
        <taxon>Alveolata</taxon>
        <taxon>Apicomplexa</taxon>
        <taxon>Aconoidasida</taxon>
        <taxon>Piroplasmida</taxon>
        <taxon>Babesiidae</taxon>
        <taxon>Babesia</taxon>
    </lineage>
</organism>